<accession>A0A0V0GLY7</accession>
<evidence type="ECO:0000313" key="1">
    <source>
        <dbReference type="EMBL" id="JAP08304.1"/>
    </source>
</evidence>
<name>A0A0V0GLY7_SOLCH</name>
<dbReference type="EMBL" id="GEDG01037146">
    <property type="protein sequence ID" value="JAP08304.1"/>
    <property type="molecule type" value="Transcribed_RNA"/>
</dbReference>
<sequence length="61" mass="6936">MYPRPRVLITYCRKRKNSISLSTSVPDIMEDVAIQESKTKSTNIDISLLDESTEFIGLAFL</sequence>
<dbReference type="AlphaFoldDB" id="A0A0V0GLY7"/>
<proteinExistence type="predicted"/>
<organism evidence="1">
    <name type="scientific">Solanum chacoense</name>
    <name type="common">Chaco potato</name>
    <dbReference type="NCBI Taxonomy" id="4108"/>
    <lineage>
        <taxon>Eukaryota</taxon>
        <taxon>Viridiplantae</taxon>
        <taxon>Streptophyta</taxon>
        <taxon>Embryophyta</taxon>
        <taxon>Tracheophyta</taxon>
        <taxon>Spermatophyta</taxon>
        <taxon>Magnoliopsida</taxon>
        <taxon>eudicotyledons</taxon>
        <taxon>Gunneridae</taxon>
        <taxon>Pentapetalae</taxon>
        <taxon>asterids</taxon>
        <taxon>lamiids</taxon>
        <taxon>Solanales</taxon>
        <taxon>Solanaceae</taxon>
        <taxon>Solanoideae</taxon>
        <taxon>Solaneae</taxon>
        <taxon>Solanum</taxon>
    </lineage>
</organism>
<reference evidence="1" key="1">
    <citation type="submission" date="2015-12" db="EMBL/GenBank/DDBJ databases">
        <title>Gene expression during late stages of embryo sac development: a critical building block for successful pollen-pistil interactions.</title>
        <authorList>
            <person name="Liu Y."/>
            <person name="Joly V."/>
            <person name="Sabar M."/>
            <person name="Matton D.P."/>
        </authorList>
    </citation>
    <scope>NUCLEOTIDE SEQUENCE</scope>
</reference>
<protein>
    <submittedName>
        <fullName evidence="1">Putative ovule protein</fullName>
    </submittedName>
</protein>